<gene>
    <name evidence="1" type="ORF">CRM94_05120</name>
</gene>
<evidence type="ECO:0000313" key="1">
    <source>
        <dbReference type="EMBL" id="PEH41583.1"/>
    </source>
</evidence>
<accession>A0A2A7SDR9</accession>
<dbReference type="AlphaFoldDB" id="A0A2A7SDR9"/>
<dbReference type="Proteomes" id="UP000220629">
    <property type="component" value="Unassembled WGS sequence"/>
</dbReference>
<organism evidence="1 2">
    <name type="scientific">Burkholderia gladioli</name>
    <name type="common">Pseudomonas marginata</name>
    <name type="synonym">Phytomonas marginata</name>
    <dbReference type="NCBI Taxonomy" id="28095"/>
    <lineage>
        <taxon>Bacteria</taxon>
        <taxon>Pseudomonadati</taxon>
        <taxon>Pseudomonadota</taxon>
        <taxon>Betaproteobacteria</taxon>
        <taxon>Burkholderiales</taxon>
        <taxon>Burkholderiaceae</taxon>
        <taxon>Burkholderia</taxon>
    </lineage>
</organism>
<protein>
    <submittedName>
        <fullName evidence="1">Uncharacterized protein</fullName>
    </submittedName>
</protein>
<dbReference type="RefSeq" id="WP_044274799.1">
    <property type="nucleotide sequence ID" value="NZ_CADEPO010000021.1"/>
</dbReference>
<dbReference type="EMBL" id="PDDY01000001">
    <property type="protein sequence ID" value="PEH41583.1"/>
    <property type="molecule type" value="Genomic_DNA"/>
</dbReference>
<name>A0A2A7SDR9_BURGA</name>
<comment type="caution">
    <text evidence="1">The sequence shown here is derived from an EMBL/GenBank/DDBJ whole genome shotgun (WGS) entry which is preliminary data.</text>
</comment>
<reference evidence="2" key="1">
    <citation type="submission" date="2017-09" db="EMBL/GenBank/DDBJ databases">
        <title>FDA dAtabase for Regulatory Grade micrObial Sequences (FDA-ARGOS): Supporting development and validation of Infectious Disease Dx tests.</title>
        <authorList>
            <person name="Minogue T."/>
            <person name="Wolcott M."/>
            <person name="Wasieloski L."/>
            <person name="Aguilar W."/>
            <person name="Moore D."/>
            <person name="Tallon L."/>
            <person name="Sadzewicz L."/>
            <person name="Ott S."/>
            <person name="Zhao X."/>
            <person name="Nagaraj S."/>
            <person name="Vavikolanu K."/>
            <person name="Aluvathingal J."/>
            <person name="Nadendla S."/>
            <person name="Sichtig H."/>
        </authorList>
    </citation>
    <scope>NUCLEOTIDE SEQUENCE [LARGE SCALE GENOMIC DNA]</scope>
    <source>
        <strain evidence="2">FDAARGOS_390</strain>
    </source>
</reference>
<sequence length="108" mass="11944">MDLLTLWLGMIAVLLLFGLLMWLRPEWFLSTIWVHPPHHLCDEAISHLYGEGKRGEAAAENAAHLSSTDNTEIEVAAAREAVAANALDREQVCPLNQGAISLRKSQVE</sequence>
<evidence type="ECO:0000313" key="2">
    <source>
        <dbReference type="Proteomes" id="UP000220629"/>
    </source>
</evidence>
<proteinExistence type="predicted"/>